<sequence length="140" mass="15392">MRPSLDTVPGTGAFLYDRDCGFCKRSVVFARDRLRTRSRFVAWQDFDLDSAGLTPEQTDASAWFVYADGRRFSGGDAVAELLLHGRPLTRPLGRLARLPLLRALNRAAYRWVAANRHRIPLPGGAPSCGLDPAAPRPEGG</sequence>
<evidence type="ECO:0000313" key="2">
    <source>
        <dbReference type="Proteomes" id="UP000553209"/>
    </source>
</evidence>
<reference evidence="1 2" key="1">
    <citation type="submission" date="2020-04" db="EMBL/GenBank/DDBJ databases">
        <title>MicrobeNet Type strains.</title>
        <authorList>
            <person name="Nicholson A.C."/>
        </authorList>
    </citation>
    <scope>NUCLEOTIDE SEQUENCE [LARGE SCALE GENOMIC DNA]</scope>
    <source>
        <strain evidence="1 2">ATCC 23612</strain>
    </source>
</reference>
<keyword evidence="2" id="KW-1185">Reference proteome</keyword>
<organism evidence="1 2">
    <name type="scientific">Nocardiopsis alborubida</name>
    <dbReference type="NCBI Taxonomy" id="146802"/>
    <lineage>
        <taxon>Bacteria</taxon>
        <taxon>Bacillati</taxon>
        <taxon>Actinomycetota</taxon>
        <taxon>Actinomycetes</taxon>
        <taxon>Streptosporangiales</taxon>
        <taxon>Nocardiopsidaceae</taxon>
        <taxon>Nocardiopsis</taxon>
    </lineage>
</organism>
<accession>A0A7X6RP68</accession>
<gene>
    <name evidence="1" type="ORF">HGB44_04175</name>
</gene>
<dbReference type="InterPro" id="IPR007263">
    <property type="entry name" value="DCC1-like"/>
</dbReference>
<evidence type="ECO:0000313" key="1">
    <source>
        <dbReference type="EMBL" id="NKY96877.1"/>
    </source>
</evidence>
<dbReference type="GO" id="GO:0015035">
    <property type="term" value="F:protein-disulfide reductase activity"/>
    <property type="evidence" value="ECO:0007669"/>
    <property type="project" value="InterPro"/>
</dbReference>
<dbReference type="EMBL" id="JAAXPG010000003">
    <property type="protein sequence ID" value="NKY96877.1"/>
    <property type="molecule type" value="Genomic_DNA"/>
</dbReference>
<protein>
    <submittedName>
        <fullName evidence="1">DUF393 domain-containing protein</fullName>
    </submittedName>
</protein>
<dbReference type="RefSeq" id="WP_061082101.1">
    <property type="nucleotide sequence ID" value="NZ_JAAXPG010000003.1"/>
</dbReference>
<proteinExistence type="predicted"/>
<dbReference type="AlphaFoldDB" id="A0A7X6RP68"/>
<dbReference type="Proteomes" id="UP000553209">
    <property type="component" value="Unassembled WGS sequence"/>
</dbReference>
<name>A0A7X6RP68_9ACTN</name>
<comment type="caution">
    <text evidence="1">The sequence shown here is derived from an EMBL/GenBank/DDBJ whole genome shotgun (WGS) entry which is preliminary data.</text>
</comment>
<dbReference type="Pfam" id="PF04134">
    <property type="entry name" value="DCC1-like"/>
    <property type="match status" value="1"/>
</dbReference>